<name>A0A7D5TXB7_9EURY</name>
<gene>
    <name evidence="2" type="ORF">HZS54_24530</name>
</gene>
<dbReference type="Pfam" id="PF17647">
    <property type="entry name" value="DUF5518"/>
    <property type="match status" value="1"/>
</dbReference>
<sequence length="153" mass="15530">MESRTGPGSGLPPGSLSRTWQYALVGGVVSMPLTLAAYWSSGASDYFSFNMVVVGGLIAGFLARRYSADVSATSLRAGVIGGLAGYVWIAPTILTSAESFADAWSFAPATWLLFVVFSAVVVGTAAIPGLVGGLVGSWVCGKTGQETPSAASA</sequence>
<dbReference type="Proteomes" id="UP000509346">
    <property type="component" value="Chromosome"/>
</dbReference>
<evidence type="ECO:0000313" key="2">
    <source>
        <dbReference type="EMBL" id="QLH84614.1"/>
    </source>
</evidence>
<reference evidence="2 3" key="1">
    <citation type="submission" date="2020-07" db="EMBL/GenBank/DDBJ databases">
        <title>Halosimplex litoreum sp. nov. and Halosimplex rubrum sp. nov., isolated from different salt environments.</title>
        <authorList>
            <person name="Cui H."/>
        </authorList>
    </citation>
    <scope>NUCLEOTIDE SEQUENCE [LARGE SCALE GENOMIC DNA]</scope>
    <source>
        <strain evidence="2 3">R2</strain>
    </source>
</reference>
<keyword evidence="1" id="KW-1133">Transmembrane helix</keyword>
<proteinExistence type="predicted"/>
<evidence type="ECO:0000256" key="1">
    <source>
        <dbReference type="SAM" id="Phobius"/>
    </source>
</evidence>
<feature type="transmembrane region" description="Helical" evidence="1">
    <location>
        <begin position="20"/>
        <end position="40"/>
    </location>
</feature>
<feature type="transmembrane region" description="Helical" evidence="1">
    <location>
        <begin position="109"/>
        <end position="135"/>
    </location>
</feature>
<dbReference type="RefSeq" id="WP_179919693.1">
    <property type="nucleotide sequence ID" value="NZ_CP058909.1"/>
</dbReference>
<dbReference type="AlphaFoldDB" id="A0A7D5TXB7"/>
<dbReference type="OrthoDB" id="239797at2157"/>
<accession>A0A7D5TXB7</accession>
<dbReference type="InterPro" id="IPR040493">
    <property type="entry name" value="DUF5518"/>
</dbReference>
<dbReference type="KEGG" id="hpel:HZS54_24530"/>
<feature type="transmembrane region" description="Helical" evidence="1">
    <location>
        <begin position="46"/>
        <end position="63"/>
    </location>
</feature>
<feature type="transmembrane region" description="Helical" evidence="1">
    <location>
        <begin position="75"/>
        <end position="97"/>
    </location>
</feature>
<protein>
    <submittedName>
        <fullName evidence="2">DUF5518 domain-containing protein</fullName>
    </submittedName>
</protein>
<evidence type="ECO:0000313" key="3">
    <source>
        <dbReference type="Proteomes" id="UP000509346"/>
    </source>
</evidence>
<keyword evidence="3" id="KW-1185">Reference proteome</keyword>
<dbReference type="GeneID" id="56085829"/>
<organism evidence="2 3">
    <name type="scientific">Halosimplex pelagicum</name>
    <dbReference type="NCBI Taxonomy" id="869886"/>
    <lineage>
        <taxon>Archaea</taxon>
        <taxon>Methanobacteriati</taxon>
        <taxon>Methanobacteriota</taxon>
        <taxon>Stenosarchaea group</taxon>
        <taxon>Halobacteria</taxon>
        <taxon>Halobacteriales</taxon>
        <taxon>Haloarculaceae</taxon>
        <taxon>Halosimplex</taxon>
    </lineage>
</organism>
<dbReference type="EMBL" id="CP058909">
    <property type="protein sequence ID" value="QLH84614.1"/>
    <property type="molecule type" value="Genomic_DNA"/>
</dbReference>
<keyword evidence="1" id="KW-0472">Membrane</keyword>
<keyword evidence="1" id="KW-0812">Transmembrane</keyword>